<feature type="region of interest" description="Disordered" evidence="1">
    <location>
        <begin position="30"/>
        <end position="69"/>
    </location>
</feature>
<dbReference type="AlphaFoldDB" id="A0A699XF09"/>
<dbReference type="EMBL" id="BKCJ011817882">
    <property type="protein sequence ID" value="GFD55431.1"/>
    <property type="molecule type" value="Genomic_DNA"/>
</dbReference>
<organism evidence="2">
    <name type="scientific">Tanacetum cinerariifolium</name>
    <name type="common">Dalmatian daisy</name>
    <name type="synonym">Chrysanthemum cinerariifolium</name>
    <dbReference type="NCBI Taxonomy" id="118510"/>
    <lineage>
        <taxon>Eukaryota</taxon>
        <taxon>Viridiplantae</taxon>
        <taxon>Streptophyta</taxon>
        <taxon>Embryophyta</taxon>
        <taxon>Tracheophyta</taxon>
        <taxon>Spermatophyta</taxon>
        <taxon>Magnoliopsida</taxon>
        <taxon>eudicotyledons</taxon>
        <taxon>Gunneridae</taxon>
        <taxon>Pentapetalae</taxon>
        <taxon>asterids</taxon>
        <taxon>campanulids</taxon>
        <taxon>Asterales</taxon>
        <taxon>Asteraceae</taxon>
        <taxon>Asteroideae</taxon>
        <taxon>Anthemideae</taxon>
        <taxon>Anthemidinae</taxon>
        <taxon>Tanacetum</taxon>
    </lineage>
</organism>
<feature type="compositionally biased region" description="Basic and acidic residues" evidence="1">
    <location>
        <begin position="30"/>
        <end position="41"/>
    </location>
</feature>
<reference evidence="2" key="1">
    <citation type="journal article" date="2019" name="Sci. Rep.">
        <title>Draft genome of Tanacetum cinerariifolium, the natural source of mosquito coil.</title>
        <authorList>
            <person name="Yamashiro T."/>
            <person name="Shiraishi A."/>
            <person name="Satake H."/>
            <person name="Nakayama K."/>
        </authorList>
    </citation>
    <scope>NUCLEOTIDE SEQUENCE</scope>
</reference>
<proteinExistence type="predicted"/>
<accession>A0A699XF09</accession>
<evidence type="ECO:0000256" key="1">
    <source>
        <dbReference type="SAM" id="MobiDB-lite"/>
    </source>
</evidence>
<feature type="non-terminal residue" evidence="2">
    <location>
        <position position="69"/>
    </location>
</feature>
<protein>
    <submittedName>
        <fullName evidence="2">Uncharacterized protein</fullName>
    </submittedName>
</protein>
<name>A0A699XF09_TANCI</name>
<sequence>MTYTDIRPIFKKHFNSIWAFLEKEEKEIEEEESKRKGENLKQKAAKKQKINEETEELKTHLQIVSNDED</sequence>
<gene>
    <name evidence="2" type="ORF">Tci_927400</name>
</gene>
<comment type="caution">
    <text evidence="2">The sequence shown here is derived from an EMBL/GenBank/DDBJ whole genome shotgun (WGS) entry which is preliminary data.</text>
</comment>
<feature type="compositionally biased region" description="Basic and acidic residues" evidence="1">
    <location>
        <begin position="49"/>
        <end position="59"/>
    </location>
</feature>
<evidence type="ECO:0000313" key="2">
    <source>
        <dbReference type="EMBL" id="GFD55431.1"/>
    </source>
</evidence>